<name>A0ABQ4Y963_9ASTR</name>
<sequence>MDEPEPHPAYDFFTPGPLLGYAGNPNNNNGWIEIDVPLLGELGAEADESMVGPVVDEIVESIVEIEEQVIVLVIDVEEDLAILFGDDASEGFEDEEEYEFTCVHGLVQLVKKGDPSVSMLKVADDITIGEIGPRVSAFRGTGAGYGVLDGSGRGQIGADLFLQGKKVFLGVLLKGERHYHMVFEMSSRSKGTLMQCILGMDRRLADLERRPPGPQ</sequence>
<protein>
    <submittedName>
        <fullName evidence="1">Uncharacterized protein</fullName>
    </submittedName>
</protein>
<keyword evidence="2" id="KW-1185">Reference proteome</keyword>
<proteinExistence type="predicted"/>
<accession>A0ABQ4Y963</accession>
<gene>
    <name evidence="1" type="ORF">Tco_0707074</name>
</gene>
<reference evidence="1" key="1">
    <citation type="journal article" date="2022" name="Int. J. Mol. Sci.">
        <title>Draft Genome of Tanacetum Coccineum: Genomic Comparison of Closely Related Tanacetum-Family Plants.</title>
        <authorList>
            <person name="Yamashiro T."/>
            <person name="Shiraishi A."/>
            <person name="Nakayama K."/>
            <person name="Satake H."/>
        </authorList>
    </citation>
    <scope>NUCLEOTIDE SEQUENCE</scope>
</reference>
<dbReference type="EMBL" id="BQNB010010215">
    <property type="protein sequence ID" value="GJS74233.1"/>
    <property type="molecule type" value="Genomic_DNA"/>
</dbReference>
<reference evidence="1" key="2">
    <citation type="submission" date="2022-01" db="EMBL/GenBank/DDBJ databases">
        <authorList>
            <person name="Yamashiro T."/>
            <person name="Shiraishi A."/>
            <person name="Satake H."/>
            <person name="Nakayama K."/>
        </authorList>
    </citation>
    <scope>NUCLEOTIDE SEQUENCE</scope>
</reference>
<evidence type="ECO:0000313" key="2">
    <source>
        <dbReference type="Proteomes" id="UP001151760"/>
    </source>
</evidence>
<dbReference type="Proteomes" id="UP001151760">
    <property type="component" value="Unassembled WGS sequence"/>
</dbReference>
<comment type="caution">
    <text evidence="1">The sequence shown here is derived from an EMBL/GenBank/DDBJ whole genome shotgun (WGS) entry which is preliminary data.</text>
</comment>
<organism evidence="1 2">
    <name type="scientific">Tanacetum coccineum</name>
    <dbReference type="NCBI Taxonomy" id="301880"/>
    <lineage>
        <taxon>Eukaryota</taxon>
        <taxon>Viridiplantae</taxon>
        <taxon>Streptophyta</taxon>
        <taxon>Embryophyta</taxon>
        <taxon>Tracheophyta</taxon>
        <taxon>Spermatophyta</taxon>
        <taxon>Magnoliopsida</taxon>
        <taxon>eudicotyledons</taxon>
        <taxon>Gunneridae</taxon>
        <taxon>Pentapetalae</taxon>
        <taxon>asterids</taxon>
        <taxon>campanulids</taxon>
        <taxon>Asterales</taxon>
        <taxon>Asteraceae</taxon>
        <taxon>Asteroideae</taxon>
        <taxon>Anthemideae</taxon>
        <taxon>Anthemidinae</taxon>
        <taxon>Tanacetum</taxon>
    </lineage>
</organism>
<evidence type="ECO:0000313" key="1">
    <source>
        <dbReference type="EMBL" id="GJS74233.1"/>
    </source>
</evidence>